<dbReference type="AlphaFoldDB" id="A0A6G1XA63"/>
<proteinExistence type="predicted"/>
<feature type="coiled-coil region" evidence="1">
    <location>
        <begin position="10"/>
        <end position="83"/>
    </location>
</feature>
<comment type="caution">
    <text evidence="2">The sequence shown here is derived from an EMBL/GenBank/DDBJ whole genome shotgun (WGS) entry which is preliminary data.</text>
</comment>
<evidence type="ECO:0000313" key="3">
    <source>
        <dbReference type="Proteomes" id="UP000480185"/>
    </source>
</evidence>
<protein>
    <submittedName>
        <fullName evidence="2">Uncharacterized protein</fullName>
    </submittedName>
</protein>
<dbReference type="SUPFAM" id="SSF57997">
    <property type="entry name" value="Tropomyosin"/>
    <property type="match status" value="1"/>
</dbReference>
<dbReference type="RefSeq" id="WP_153729717.1">
    <property type="nucleotide sequence ID" value="NZ_WJNH01000012.1"/>
</dbReference>
<name>A0A6G1XA63_9BACI</name>
<dbReference type="EMBL" id="WJNH01000012">
    <property type="protein sequence ID" value="MRG87832.1"/>
    <property type="molecule type" value="Genomic_DNA"/>
</dbReference>
<dbReference type="Gene3D" id="3.90.20.10">
    <property type="match status" value="1"/>
</dbReference>
<evidence type="ECO:0000313" key="2">
    <source>
        <dbReference type="EMBL" id="MRG87832.1"/>
    </source>
</evidence>
<organism evidence="2 3">
    <name type="scientific">Salinibacillus xinjiangensis</name>
    <dbReference type="NCBI Taxonomy" id="1229268"/>
    <lineage>
        <taxon>Bacteria</taxon>
        <taxon>Bacillati</taxon>
        <taxon>Bacillota</taxon>
        <taxon>Bacilli</taxon>
        <taxon>Bacillales</taxon>
        <taxon>Bacillaceae</taxon>
        <taxon>Salinibacillus</taxon>
    </lineage>
</organism>
<gene>
    <name evidence="2" type="ORF">GH754_16325</name>
</gene>
<accession>A0A6G1XA63</accession>
<dbReference type="Proteomes" id="UP000480185">
    <property type="component" value="Unassembled WGS sequence"/>
</dbReference>
<keyword evidence="1" id="KW-0175">Coiled coil</keyword>
<dbReference type="OrthoDB" id="2969457at2"/>
<sequence>MEQSQMNQILEALKQHSQKMDEKLTDIENRMDAKFDKVEKRFDRLEKKVDGMRVEFNETQENVNFLTSKYVEHDRKIRELSNKR</sequence>
<keyword evidence="3" id="KW-1185">Reference proteome</keyword>
<reference evidence="2 3" key="1">
    <citation type="submission" date="2019-11" db="EMBL/GenBank/DDBJ databases">
        <authorList>
            <person name="Li J."/>
        </authorList>
    </citation>
    <scope>NUCLEOTIDE SEQUENCE [LARGE SCALE GENOMIC DNA]</scope>
    <source>
        <strain evidence="2 3">J4</strain>
    </source>
</reference>
<evidence type="ECO:0000256" key="1">
    <source>
        <dbReference type="SAM" id="Coils"/>
    </source>
</evidence>